<dbReference type="SUPFAM" id="SSF47413">
    <property type="entry name" value="lambda repressor-like DNA-binding domains"/>
    <property type="match status" value="1"/>
</dbReference>
<accession>D7B410</accession>
<dbReference type="GO" id="GO:0003677">
    <property type="term" value="F:DNA binding"/>
    <property type="evidence" value="ECO:0007669"/>
    <property type="project" value="InterPro"/>
</dbReference>
<dbReference type="Gene3D" id="1.10.260.40">
    <property type="entry name" value="lambda repressor-like DNA-binding domains"/>
    <property type="match status" value="1"/>
</dbReference>
<evidence type="ECO:0000313" key="3">
    <source>
        <dbReference type="Proteomes" id="UP000002219"/>
    </source>
</evidence>
<sequence length="257" mass="28072">MVDHSFGSYLSGERKRAGYTLRKLATHAKVSSSTLSRWENDHYVPARDDVAKLDKALEMRGALVRKWEGFTAPSALLPWMQDAGMLEEAASLIEYVSPVLVPGLLQSPGYAEIVFREGQPLSSATDIRRLVALRCSRHEVLRVRNDPGVSAVFPVSALECVTDAVRTEQAQHLLSLIDGGRVSVHLVPEGSALIGITSPMLMVRLRGGGKAASADHLTGNVVYGETDDFERLSELVKRAFALALPAQQSRKVLEELL</sequence>
<dbReference type="PROSITE" id="PS50943">
    <property type="entry name" value="HTH_CROC1"/>
    <property type="match status" value="1"/>
</dbReference>
<dbReference type="KEGG" id="nda:Ndas_1542"/>
<dbReference type="SMART" id="SM00530">
    <property type="entry name" value="HTH_XRE"/>
    <property type="match status" value="1"/>
</dbReference>
<dbReference type="HOGENOM" id="CLU_055817_0_2_11"/>
<dbReference type="Pfam" id="PF19054">
    <property type="entry name" value="DUF5753"/>
    <property type="match status" value="1"/>
</dbReference>
<dbReference type="STRING" id="446468.Ndas_1542"/>
<proteinExistence type="predicted"/>
<dbReference type="InterPro" id="IPR043917">
    <property type="entry name" value="DUF5753"/>
</dbReference>
<dbReference type="eggNOG" id="COG1813">
    <property type="taxonomic scope" value="Bacteria"/>
</dbReference>
<feature type="domain" description="HTH cro/C1-type" evidence="1">
    <location>
        <begin position="10"/>
        <end position="64"/>
    </location>
</feature>
<dbReference type="CDD" id="cd00093">
    <property type="entry name" value="HTH_XRE"/>
    <property type="match status" value="1"/>
</dbReference>
<dbReference type="Proteomes" id="UP000002219">
    <property type="component" value="Chromosome 1"/>
</dbReference>
<keyword evidence="3" id="KW-1185">Reference proteome</keyword>
<protein>
    <submittedName>
        <fullName evidence="2">Transcriptional regulator, XRE family</fullName>
    </submittedName>
</protein>
<reference evidence="2 3" key="1">
    <citation type="journal article" date="2010" name="Stand. Genomic Sci.">
        <title>Complete genome sequence of Nocardiopsis dassonvillei type strain (IMRU 509).</title>
        <authorList>
            <person name="Sun H."/>
            <person name="Lapidus A."/>
            <person name="Nolan M."/>
            <person name="Lucas S."/>
            <person name="Del Rio T.G."/>
            <person name="Tice H."/>
            <person name="Cheng J.F."/>
            <person name="Tapia R."/>
            <person name="Han C."/>
            <person name="Goodwin L."/>
            <person name="Pitluck S."/>
            <person name="Pagani I."/>
            <person name="Ivanova N."/>
            <person name="Mavromatis K."/>
            <person name="Mikhailova N."/>
            <person name="Pati A."/>
            <person name="Chen A."/>
            <person name="Palaniappan K."/>
            <person name="Land M."/>
            <person name="Hauser L."/>
            <person name="Chang Y.J."/>
            <person name="Jeffries C.D."/>
            <person name="Djao O.D."/>
            <person name="Rohde M."/>
            <person name="Sikorski J."/>
            <person name="Goker M."/>
            <person name="Woyke T."/>
            <person name="Bristow J."/>
            <person name="Eisen J.A."/>
            <person name="Markowitz V."/>
            <person name="Hugenholtz P."/>
            <person name="Kyrpides N.C."/>
            <person name="Klenk H.P."/>
        </authorList>
    </citation>
    <scope>NUCLEOTIDE SEQUENCE [LARGE SCALE GENOMIC DNA]</scope>
    <source>
        <strain evidence="3">ATCC 23218 / DSM 43111 / CIP 107115 / JCM 7437 / KCTC 9190 / NBRC 14626 / NCTC 10488 / NRRL B-5397 / IMRU 509</strain>
    </source>
</reference>
<evidence type="ECO:0000313" key="2">
    <source>
        <dbReference type="EMBL" id="ADH66971.1"/>
    </source>
</evidence>
<dbReference type="OrthoDB" id="3425390at2"/>
<organism evidence="2 3">
    <name type="scientific">Nocardiopsis dassonvillei (strain ATCC 23218 / DSM 43111 / CIP 107115 / JCM 7437 / KCTC 9190 / NBRC 14626 / NCTC 10488 / NRRL B-5397 / IMRU 509)</name>
    <name type="common">Actinomadura dassonvillei</name>
    <dbReference type="NCBI Taxonomy" id="446468"/>
    <lineage>
        <taxon>Bacteria</taxon>
        <taxon>Bacillati</taxon>
        <taxon>Actinomycetota</taxon>
        <taxon>Actinomycetes</taxon>
        <taxon>Streptosporangiales</taxon>
        <taxon>Nocardiopsidaceae</taxon>
        <taxon>Nocardiopsis</taxon>
    </lineage>
</organism>
<evidence type="ECO:0000259" key="1">
    <source>
        <dbReference type="PROSITE" id="PS50943"/>
    </source>
</evidence>
<dbReference type="InterPro" id="IPR001387">
    <property type="entry name" value="Cro/C1-type_HTH"/>
</dbReference>
<dbReference type="GeneID" id="91484147"/>
<dbReference type="Pfam" id="PF13560">
    <property type="entry name" value="HTH_31"/>
    <property type="match status" value="1"/>
</dbReference>
<gene>
    <name evidence="2" type="ordered locus">Ndas_1542</name>
</gene>
<dbReference type="EMBL" id="CP002040">
    <property type="protein sequence ID" value="ADH66971.1"/>
    <property type="molecule type" value="Genomic_DNA"/>
</dbReference>
<name>D7B410_NOCDD</name>
<dbReference type="InterPro" id="IPR010982">
    <property type="entry name" value="Lambda_DNA-bd_dom_sf"/>
</dbReference>
<dbReference type="RefSeq" id="WP_013152578.1">
    <property type="nucleotide sequence ID" value="NC_014210.1"/>
</dbReference>
<dbReference type="AlphaFoldDB" id="D7B410"/>